<evidence type="ECO:0000256" key="11">
    <source>
        <dbReference type="ARBA" id="ARBA00022989"/>
    </source>
</evidence>
<evidence type="ECO:0000313" key="16">
    <source>
        <dbReference type="EMBL" id="BBN50864.1"/>
    </source>
</evidence>
<dbReference type="InterPro" id="IPR000719">
    <property type="entry name" value="Prot_kinase_dom"/>
</dbReference>
<dbReference type="GO" id="GO:0080090">
    <property type="term" value="P:regulation of primary metabolic process"/>
    <property type="evidence" value="ECO:0007669"/>
    <property type="project" value="UniProtKB-ARBA"/>
</dbReference>
<proteinExistence type="predicted"/>
<evidence type="ECO:0000259" key="15">
    <source>
        <dbReference type="PROSITE" id="PS50011"/>
    </source>
</evidence>
<accession>A0AAI8X2T6</accession>
<dbReference type="FunFam" id="1.10.510.10:FF:000021">
    <property type="entry name" value="Serine/threonine protein kinase"/>
    <property type="match status" value="1"/>
</dbReference>
<dbReference type="CDD" id="cd14014">
    <property type="entry name" value="STKc_PknB_like"/>
    <property type="match status" value="1"/>
</dbReference>
<dbReference type="RefSeq" id="WP_095785688.1">
    <property type="nucleotide sequence ID" value="NZ_AP020327.1"/>
</dbReference>
<dbReference type="Gene3D" id="2.130.10.10">
    <property type="entry name" value="YVTN repeat-like/Quinoprotein amine dehydrogenase"/>
    <property type="match status" value="2"/>
</dbReference>
<dbReference type="InterPro" id="IPR011009">
    <property type="entry name" value="Kinase-like_dom_sf"/>
</dbReference>
<evidence type="ECO:0000256" key="7">
    <source>
        <dbReference type="ARBA" id="ARBA00022729"/>
    </source>
</evidence>
<dbReference type="InterPro" id="IPR011045">
    <property type="entry name" value="N2O_reductase_N"/>
</dbReference>
<dbReference type="InterPro" id="IPR008271">
    <property type="entry name" value="Ser/Thr_kinase_AS"/>
</dbReference>
<name>A0AAI8X2T6_MYCAV</name>
<evidence type="ECO:0000256" key="9">
    <source>
        <dbReference type="ARBA" id="ARBA00022777"/>
    </source>
</evidence>
<dbReference type="FunFam" id="3.30.200.20:FF:000348">
    <property type="entry name" value="Serine/threonine protein kinase"/>
    <property type="match status" value="1"/>
</dbReference>
<evidence type="ECO:0000256" key="13">
    <source>
        <dbReference type="PROSITE-ProRule" id="PRU10141"/>
    </source>
</evidence>
<keyword evidence="12 14" id="KW-0472">Membrane</keyword>
<feature type="domain" description="Protein kinase" evidence="15">
    <location>
        <begin position="21"/>
        <end position="278"/>
    </location>
</feature>
<evidence type="ECO:0000256" key="3">
    <source>
        <dbReference type="ARBA" id="ARBA00022475"/>
    </source>
</evidence>
<dbReference type="Pfam" id="PF21783">
    <property type="entry name" value="YNCE"/>
    <property type="match status" value="1"/>
</dbReference>
<evidence type="ECO:0000313" key="17">
    <source>
        <dbReference type="Proteomes" id="UP000327362"/>
    </source>
</evidence>
<dbReference type="InterPro" id="IPR011964">
    <property type="entry name" value="YVTN_b-propeller_repeat"/>
</dbReference>
<dbReference type="PROSITE" id="PS50011">
    <property type="entry name" value="PROTEIN_KINASE_DOM"/>
    <property type="match status" value="1"/>
</dbReference>
<dbReference type="GO" id="GO:0005886">
    <property type="term" value="C:plasma membrane"/>
    <property type="evidence" value="ECO:0007669"/>
    <property type="project" value="UniProtKB-SubCell"/>
</dbReference>
<dbReference type="PROSITE" id="PS00107">
    <property type="entry name" value="PROTEIN_KINASE_ATP"/>
    <property type="match status" value="1"/>
</dbReference>
<dbReference type="EC" id="2.7.11.1" evidence="2"/>
<comment type="subcellular location">
    <subcellularLocation>
        <location evidence="1">Cell membrane</location>
        <topology evidence="1">Single-pass membrane protein</topology>
    </subcellularLocation>
</comment>
<dbReference type="PANTHER" id="PTHR47197">
    <property type="entry name" value="PROTEIN NIRF"/>
    <property type="match status" value="1"/>
</dbReference>
<evidence type="ECO:0000256" key="12">
    <source>
        <dbReference type="ARBA" id="ARBA00023136"/>
    </source>
</evidence>
<keyword evidence="8 13" id="KW-0547">Nucleotide-binding</keyword>
<organism evidence="16 17">
    <name type="scientific">Mycobacterium avium subsp. hominissuis</name>
    <dbReference type="NCBI Taxonomy" id="439334"/>
    <lineage>
        <taxon>Bacteria</taxon>
        <taxon>Bacillati</taxon>
        <taxon>Actinomycetota</taxon>
        <taxon>Actinomycetes</taxon>
        <taxon>Mycobacteriales</taxon>
        <taxon>Mycobacteriaceae</taxon>
        <taxon>Mycobacterium</taxon>
        <taxon>Mycobacterium avium complex (MAC)</taxon>
    </lineage>
</organism>
<dbReference type="AlphaFoldDB" id="A0AAI8X2T6"/>
<dbReference type="PROSITE" id="PS00108">
    <property type="entry name" value="PROTEIN_KINASE_ST"/>
    <property type="match status" value="1"/>
</dbReference>
<gene>
    <name evidence="16" type="ORF">JPH1_53390</name>
</gene>
<protein>
    <recommendedName>
        <fullName evidence="2">non-specific serine/threonine protein kinase</fullName>
        <ecNumber evidence="2">2.7.11.1</ecNumber>
    </recommendedName>
</protein>
<evidence type="ECO:0000256" key="2">
    <source>
        <dbReference type="ARBA" id="ARBA00012513"/>
    </source>
</evidence>
<feature type="binding site" evidence="13">
    <location>
        <position position="50"/>
    </location>
    <ligand>
        <name>ATP</name>
        <dbReference type="ChEBI" id="CHEBI:30616"/>
    </ligand>
</feature>
<keyword evidence="9" id="KW-0418">Kinase</keyword>
<dbReference type="SUPFAM" id="SSF50974">
    <property type="entry name" value="Nitrous oxide reductase, N-terminal domain"/>
    <property type="match status" value="1"/>
</dbReference>
<keyword evidence="4" id="KW-0723">Serine/threonine-protein kinase</keyword>
<evidence type="ECO:0000256" key="1">
    <source>
        <dbReference type="ARBA" id="ARBA00004162"/>
    </source>
</evidence>
<dbReference type="SUPFAM" id="SSF56112">
    <property type="entry name" value="Protein kinase-like (PK-like)"/>
    <property type="match status" value="1"/>
</dbReference>
<dbReference type="EMBL" id="AP020327">
    <property type="protein sequence ID" value="BBN50864.1"/>
    <property type="molecule type" value="Genomic_DNA"/>
</dbReference>
<dbReference type="Pfam" id="PF00069">
    <property type="entry name" value="Pkinase"/>
    <property type="match status" value="1"/>
</dbReference>
<dbReference type="Gene3D" id="3.30.200.20">
    <property type="entry name" value="Phosphorylase Kinase, domain 1"/>
    <property type="match status" value="1"/>
</dbReference>
<dbReference type="Proteomes" id="UP000327362">
    <property type="component" value="Plasmid p1-JPH1"/>
</dbReference>
<dbReference type="InterPro" id="IPR051200">
    <property type="entry name" value="Host-pathogen_enzymatic-act"/>
</dbReference>
<keyword evidence="7" id="KW-0732">Signal</keyword>
<dbReference type="InterPro" id="IPR017441">
    <property type="entry name" value="Protein_kinase_ATP_BS"/>
</dbReference>
<dbReference type="InterPro" id="IPR015943">
    <property type="entry name" value="WD40/YVTN_repeat-like_dom_sf"/>
</dbReference>
<keyword evidence="10 13" id="KW-0067">ATP-binding</keyword>
<evidence type="ECO:0000256" key="6">
    <source>
        <dbReference type="ARBA" id="ARBA00022692"/>
    </source>
</evidence>
<dbReference type="GO" id="GO:0004674">
    <property type="term" value="F:protein serine/threonine kinase activity"/>
    <property type="evidence" value="ECO:0007669"/>
    <property type="project" value="UniProtKB-KW"/>
</dbReference>
<keyword evidence="11 14" id="KW-1133">Transmembrane helix</keyword>
<evidence type="ECO:0000256" key="8">
    <source>
        <dbReference type="ARBA" id="ARBA00022741"/>
    </source>
</evidence>
<dbReference type="Gene3D" id="1.10.510.10">
    <property type="entry name" value="Transferase(Phosphotransferase) domain 1"/>
    <property type="match status" value="1"/>
</dbReference>
<dbReference type="NCBIfam" id="TIGR02276">
    <property type="entry name" value="beta_rpt_yvtn"/>
    <property type="match status" value="5"/>
</dbReference>
<sequence>MVEEPPLETSEWRTGSQFGPYLLKRLIGSGGFGEVYEAVDTNKHRTVALKLLAPSYTANPNFRERLFREASTAGRLNEPHVVPIHDYGEIEGQLFIDMRLIPGTDLRTVLDAAGPLGPTRAVGIVQQIASALDAAHAEQIVHRDVKPANILLTPEDFACLVDFGLANAANDANLTSAGATVGTFAYMAPERFGGQEIDRRVDIYALACVLYECLTGVQPYEASDQVGMIAAHLARPAPQPSRHEGVPAGFNDVIACGMAKDPADRYDSAGELAAAARLALTSTAPAAAVEADTPPTAVTSPSPTSFVRRRRIAILVAAAAVMVAGLVAAVPLWTGRHAKPATPASSTTFARVSATIPVGKHPEGVAVDPGIHSAYTADYGANAVSVIDTTTHTVTATIPVGRGPIGIAVDPSTHAILTANNRDDTVSLVDPVTHSVTATINAGTNPWGVAVDPTTHTAFTANNWDNTVSVINMNTHSVIATVQVGKHPEMVEVDPATHTAYVTNNSDDSLTVIDTTHNAVTTSAISVGNGPIGVAVDSAAHLAYTANYTDNTVSVIDTTARAVTATIRAGANPWGIAIDPAAHTAYVTNSTDGTVATIDTNTRALTSSIKVGNRLWDTAIDPTTHTVYTANSNDTMSVIDAVH</sequence>
<geneLocation type="plasmid" evidence="16 17">
    <name>p1-JPH1</name>
</geneLocation>
<feature type="transmembrane region" description="Helical" evidence="14">
    <location>
        <begin position="312"/>
        <end position="333"/>
    </location>
</feature>
<keyword evidence="16" id="KW-0614">Plasmid</keyword>
<evidence type="ECO:0000256" key="4">
    <source>
        <dbReference type="ARBA" id="ARBA00022527"/>
    </source>
</evidence>
<dbReference type="GO" id="GO:0005524">
    <property type="term" value="F:ATP binding"/>
    <property type="evidence" value="ECO:0007669"/>
    <property type="project" value="UniProtKB-UniRule"/>
</dbReference>
<evidence type="ECO:0000256" key="10">
    <source>
        <dbReference type="ARBA" id="ARBA00022840"/>
    </source>
</evidence>
<keyword evidence="6 14" id="KW-0812">Transmembrane</keyword>
<keyword evidence="5" id="KW-0808">Transferase</keyword>
<dbReference type="PANTHER" id="PTHR47197:SF3">
    <property type="entry name" value="DIHYDRO-HEME D1 DEHYDROGENASE"/>
    <property type="match status" value="1"/>
</dbReference>
<evidence type="ECO:0000256" key="5">
    <source>
        <dbReference type="ARBA" id="ARBA00022679"/>
    </source>
</evidence>
<keyword evidence="3" id="KW-1003">Cell membrane</keyword>
<dbReference type="InterPro" id="IPR048433">
    <property type="entry name" value="YNCE-like_beta-prop"/>
</dbReference>
<reference evidence="16 17" key="1">
    <citation type="submission" date="2019-09" db="EMBL/GenBank/DDBJ databases">
        <title>Complete genome sequence of Mycobacterium avium subsp. hominissuis strain JP-H-1.</title>
        <authorList>
            <person name="Kinoshita Y."/>
            <person name="Niwa H."/>
            <person name="Uchida-Fujii E."/>
            <person name="Nukada T."/>
        </authorList>
    </citation>
    <scope>NUCLEOTIDE SEQUENCE [LARGE SCALE GENOMIC DNA]</scope>
    <source>
        <strain evidence="16 17">JP-H-1</strain>
        <plasmid evidence="16 17">p1-JPH1</plasmid>
    </source>
</reference>
<dbReference type="SMART" id="SM00220">
    <property type="entry name" value="S_TKc"/>
    <property type="match status" value="1"/>
</dbReference>
<evidence type="ECO:0000256" key="14">
    <source>
        <dbReference type="SAM" id="Phobius"/>
    </source>
</evidence>